<dbReference type="InterPro" id="IPR002013">
    <property type="entry name" value="SAC_dom"/>
</dbReference>
<evidence type="ECO:0000259" key="4">
    <source>
        <dbReference type="PROSITE" id="PS50275"/>
    </source>
</evidence>
<sequence>MSQIPLSKYHLLTKIGQGLYGDVYKANILGTDQYVAVKKIRIYDVSVGVPITALRETSLLQRIQHKNVVKILEVEKIHGQIRVVMEYLKLDLQQYLNENKDRLSVEQLKKFMHDILSGVGACHRLNCIHRDIQPKNILIQDDGTLKIGDFGSARVFQKFPQFFTSDVCDLWYRAPELLLGSNYYTIAIDMWAIGCVFAELILKQPLFQGENEIHQVKLIIPNVQSFQTVNLNDPNLQIQFNGIITNKLQNLINQDGLDLIIKLLKLDPEQRLSCSQSLQHVILLFLLLVLLQMIHIQIFLILQQYLYIYIYFYYLPISQNEIKQYYFINYKSQEINQRNLIKMIKPMKMYISSEKIHIVPDPQICGFDKSLTIDKQYFTIQVNQTMIESVIQEIGIFGIVGVYRFYGKLNLLYIAEANQVCKINGQIIYEIVSISNILQNQFSSMEQQSIKNIETYFSKCTYFSLQYDLTIPLSQQHQPEQSERSMRFWWNFHGYKTFLANSIPKCWCIKIIQGYVGLGLCEIKTQQKQKLTYILISRRETLRGGTRYNHRGLNNDGAAANTVETEQLIEYQEKLYCHLQIRGSVPVFWEQIGIRAISQITQTTEQTKMAITKHLMNLKKYFGSLLLIDLMAVDKPNEAIISQTYKEMINMINLPQIQHQQIDFKQYCKNYKFEKLNPQIIQNKDILIQQSYTKFQNGKLMNIQNGVVRTNCLDCLDRTNVFQTKIAFFITNLILNDLGINIPIEFRCETILDLSDQEKVHDLIKLIKILWGESGDNISRLYAGTNSSTTKIQKTGGSSWTGIIEHGLKGFHRFYNQNVTDEEKQNIYSFIVGENQHQNKQFLGMVEQMSQQSPIIHKNLLLMVIGYDAQNQTIKDFFHLIDSRQIPQFIIVLFQNIVKICQPCNYIKDQMQSSIRSQLGQYECAYASQNENQYSFIFTKQCIQNADFKDYILKQGDKELGIVQTFNYEDQRFQIINLNVNCQELLMYEKKIIEGIKNKNINFNISILGGICNSQILIEESIEDFCSKNKKDPISLLFQKDQLCQCFEISQLLKNYQEPYISFLPKNGSKSWPNRILYGPLESQDAYNILAYEESISNGIRLLITIDFEILGLNSQKIINNEEEDDDIRYSQQFYQVTEENDDFEIIT</sequence>
<dbReference type="InterPro" id="IPR017441">
    <property type="entry name" value="Protein_kinase_ATP_BS"/>
</dbReference>
<dbReference type="EMBL" id="CAJJDM010000137">
    <property type="protein sequence ID" value="CAD8107605.1"/>
    <property type="molecule type" value="Genomic_DNA"/>
</dbReference>
<evidence type="ECO:0000259" key="3">
    <source>
        <dbReference type="PROSITE" id="PS50011"/>
    </source>
</evidence>
<dbReference type="GO" id="GO:0043812">
    <property type="term" value="F:phosphatidylinositol-4-phosphate phosphatase activity"/>
    <property type="evidence" value="ECO:0007669"/>
    <property type="project" value="TreeGrafter"/>
</dbReference>
<dbReference type="AlphaFoldDB" id="A0A8S1PWH3"/>
<dbReference type="PROSITE" id="PS50011">
    <property type="entry name" value="PROTEIN_KINASE_DOM"/>
    <property type="match status" value="1"/>
</dbReference>
<dbReference type="OMA" id="ANSIPKC"/>
<name>A0A8S1PWH3_PARPR</name>
<dbReference type="PANTHER" id="PTHR45662">
    <property type="entry name" value="PHOSPHATIDYLINOSITIDE PHOSPHATASE SAC1"/>
    <property type="match status" value="1"/>
</dbReference>
<protein>
    <submittedName>
        <fullName evidence="5">Uncharacterized protein</fullName>
    </submittedName>
</protein>
<dbReference type="Pfam" id="PF00069">
    <property type="entry name" value="Pkinase"/>
    <property type="match status" value="1"/>
</dbReference>
<dbReference type="GO" id="GO:0046856">
    <property type="term" value="P:phosphatidylinositol dephosphorylation"/>
    <property type="evidence" value="ECO:0007669"/>
    <property type="project" value="TreeGrafter"/>
</dbReference>
<evidence type="ECO:0000256" key="2">
    <source>
        <dbReference type="SAM" id="Phobius"/>
    </source>
</evidence>
<proteinExistence type="predicted"/>
<keyword evidence="2" id="KW-1133">Transmembrane helix</keyword>
<evidence type="ECO:0000313" key="6">
    <source>
        <dbReference type="Proteomes" id="UP000688137"/>
    </source>
</evidence>
<keyword evidence="2" id="KW-0472">Membrane</keyword>
<dbReference type="FunFam" id="1.10.510.10:FF:001235">
    <property type="entry name" value="Kinase, CMGC CDK"/>
    <property type="match status" value="1"/>
</dbReference>
<dbReference type="GO" id="GO:0005783">
    <property type="term" value="C:endoplasmic reticulum"/>
    <property type="evidence" value="ECO:0007669"/>
    <property type="project" value="TreeGrafter"/>
</dbReference>
<accession>A0A8S1PWH3</accession>
<feature type="binding site" evidence="1">
    <location>
        <position position="39"/>
    </location>
    <ligand>
        <name>ATP</name>
        <dbReference type="ChEBI" id="CHEBI:30616"/>
    </ligand>
</feature>
<reference evidence="5" key="1">
    <citation type="submission" date="2021-01" db="EMBL/GenBank/DDBJ databases">
        <authorList>
            <consortium name="Genoscope - CEA"/>
            <person name="William W."/>
        </authorList>
    </citation>
    <scope>NUCLEOTIDE SEQUENCE</scope>
</reference>
<evidence type="ECO:0000313" key="5">
    <source>
        <dbReference type="EMBL" id="CAD8107605.1"/>
    </source>
</evidence>
<keyword evidence="1" id="KW-0547">Nucleotide-binding</keyword>
<keyword evidence="2" id="KW-0812">Transmembrane</keyword>
<organism evidence="5 6">
    <name type="scientific">Paramecium primaurelia</name>
    <dbReference type="NCBI Taxonomy" id="5886"/>
    <lineage>
        <taxon>Eukaryota</taxon>
        <taxon>Sar</taxon>
        <taxon>Alveolata</taxon>
        <taxon>Ciliophora</taxon>
        <taxon>Intramacronucleata</taxon>
        <taxon>Oligohymenophorea</taxon>
        <taxon>Peniculida</taxon>
        <taxon>Parameciidae</taxon>
        <taxon>Paramecium</taxon>
    </lineage>
</organism>
<dbReference type="Pfam" id="PF02383">
    <property type="entry name" value="Syja_N"/>
    <property type="match status" value="1"/>
</dbReference>
<dbReference type="PROSITE" id="PS50275">
    <property type="entry name" value="SAC"/>
    <property type="match status" value="1"/>
</dbReference>
<feature type="transmembrane region" description="Helical" evidence="2">
    <location>
        <begin position="281"/>
        <end position="314"/>
    </location>
</feature>
<feature type="domain" description="SAC" evidence="4">
    <location>
        <begin position="462"/>
        <end position="784"/>
    </location>
</feature>
<dbReference type="GO" id="GO:0005524">
    <property type="term" value="F:ATP binding"/>
    <property type="evidence" value="ECO:0007669"/>
    <property type="project" value="UniProtKB-UniRule"/>
</dbReference>
<comment type="caution">
    <text evidence="5">The sequence shown here is derived from an EMBL/GenBank/DDBJ whole genome shotgun (WGS) entry which is preliminary data.</text>
</comment>
<keyword evidence="6" id="KW-1185">Reference proteome</keyword>
<gene>
    <name evidence="5" type="ORF">PPRIM_AZ9-3.1.T1340069</name>
</gene>
<dbReference type="GO" id="GO:0004672">
    <property type="term" value="F:protein kinase activity"/>
    <property type="evidence" value="ECO:0007669"/>
    <property type="project" value="InterPro"/>
</dbReference>
<dbReference type="PROSITE" id="PS00107">
    <property type="entry name" value="PROTEIN_KINASE_ATP"/>
    <property type="match status" value="1"/>
</dbReference>
<evidence type="ECO:0000256" key="1">
    <source>
        <dbReference type="PROSITE-ProRule" id="PRU10141"/>
    </source>
</evidence>
<keyword evidence="1" id="KW-0067">ATP-binding</keyword>
<dbReference type="Proteomes" id="UP000688137">
    <property type="component" value="Unassembled WGS sequence"/>
</dbReference>
<feature type="domain" description="Protein kinase" evidence="3">
    <location>
        <begin position="9"/>
        <end position="283"/>
    </location>
</feature>
<dbReference type="InterPro" id="IPR000719">
    <property type="entry name" value="Prot_kinase_dom"/>
</dbReference>
<dbReference type="PANTHER" id="PTHR45662:SF2">
    <property type="entry name" value="PHOSPHATIDYLINOSITOL-3-PHOSPHATASE SAC1"/>
    <property type="match status" value="1"/>
</dbReference>